<dbReference type="GO" id="GO:0004190">
    <property type="term" value="F:aspartic-type endopeptidase activity"/>
    <property type="evidence" value="ECO:0007669"/>
    <property type="project" value="InterPro"/>
</dbReference>
<feature type="region of interest" description="Disordered" evidence="1">
    <location>
        <begin position="1405"/>
        <end position="1481"/>
    </location>
</feature>
<dbReference type="OrthoDB" id="449376at2759"/>
<keyword evidence="2" id="KW-0472">Membrane</keyword>
<dbReference type="PROSITE" id="PS00141">
    <property type="entry name" value="ASP_PROTEASE"/>
    <property type="match status" value="1"/>
</dbReference>
<feature type="transmembrane region" description="Helical" evidence="2">
    <location>
        <begin position="513"/>
        <end position="532"/>
    </location>
</feature>
<feature type="region of interest" description="Disordered" evidence="1">
    <location>
        <begin position="1184"/>
        <end position="1205"/>
    </location>
</feature>
<feature type="transmembrane region" description="Helical" evidence="2">
    <location>
        <begin position="539"/>
        <end position="559"/>
    </location>
</feature>
<feature type="compositionally biased region" description="Polar residues" evidence="1">
    <location>
        <begin position="1581"/>
        <end position="1590"/>
    </location>
</feature>
<dbReference type="EMBL" id="LSRX01000934">
    <property type="protein sequence ID" value="OLP86129.1"/>
    <property type="molecule type" value="Genomic_DNA"/>
</dbReference>
<dbReference type="GO" id="GO:0006508">
    <property type="term" value="P:proteolysis"/>
    <property type="evidence" value="ECO:0007669"/>
    <property type="project" value="InterPro"/>
</dbReference>
<keyword evidence="2" id="KW-1133">Transmembrane helix</keyword>
<feature type="compositionally biased region" description="Polar residues" evidence="1">
    <location>
        <begin position="1471"/>
        <end position="1480"/>
    </location>
</feature>
<dbReference type="Proteomes" id="UP000186817">
    <property type="component" value="Unassembled WGS sequence"/>
</dbReference>
<feature type="compositionally biased region" description="Low complexity" evidence="1">
    <location>
        <begin position="1438"/>
        <end position="1455"/>
    </location>
</feature>
<feature type="compositionally biased region" description="Basic and acidic residues" evidence="1">
    <location>
        <begin position="1507"/>
        <end position="1517"/>
    </location>
</feature>
<organism evidence="3 4">
    <name type="scientific">Symbiodinium microadriaticum</name>
    <name type="common">Dinoflagellate</name>
    <name type="synonym">Zooxanthella microadriatica</name>
    <dbReference type="NCBI Taxonomy" id="2951"/>
    <lineage>
        <taxon>Eukaryota</taxon>
        <taxon>Sar</taxon>
        <taxon>Alveolata</taxon>
        <taxon>Dinophyceae</taxon>
        <taxon>Suessiales</taxon>
        <taxon>Symbiodiniaceae</taxon>
        <taxon>Symbiodinium</taxon>
    </lineage>
</organism>
<dbReference type="InterPro" id="IPR001969">
    <property type="entry name" value="Aspartic_peptidase_AS"/>
</dbReference>
<evidence type="ECO:0000256" key="2">
    <source>
        <dbReference type="SAM" id="Phobius"/>
    </source>
</evidence>
<feature type="compositionally biased region" description="Basic and acidic residues" evidence="1">
    <location>
        <begin position="884"/>
        <end position="897"/>
    </location>
</feature>
<keyword evidence="2" id="KW-0812">Transmembrane</keyword>
<protein>
    <submittedName>
        <fullName evidence="3">Uncharacterized protein</fullName>
    </submittedName>
</protein>
<feature type="transmembrane region" description="Helical" evidence="2">
    <location>
        <begin position="595"/>
        <end position="615"/>
    </location>
</feature>
<feature type="compositionally biased region" description="Polar residues" evidence="1">
    <location>
        <begin position="1184"/>
        <end position="1194"/>
    </location>
</feature>
<keyword evidence="4" id="KW-1185">Reference proteome</keyword>
<feature type="region of interest" description="Disordered" evidence="1">
    <location>
        <begin position="1498"/>
        <end position="1624"/>
    </location>
</feature>
<evidence type="ECO:0000313" key="4">
    <source>
        <dbReference type="Proteomes" id="UP000186817"/>
    </source>
</evidence>
<gene>
    <name evidence="3" type="ORF">AK812_SmicGene32792</name>
</gene>
<accession>A0A1Q9CT65</accession>
<evidence type="ECO:0000256" key="1">
    <source>
        <dbReference type="SAM" id="MobiDB-lite"/>
    </source>
</evidence>
<name>A0A1Q9CT65_SYMMI</name>
<sequence length="1814" mass="202279">MAGAKTRRLQIPKVDLKLPKKAPLQKAEQALRGQKVLERLSEHLLRLITLTKIYMRTGAQPGPAKAGFLTADQMSHRLLQNLFARCHGRPMWYKVQPNGRVPIYTFWRPDSSAWISPALPAGTELMLSQWDDDWLRVIAAEEEEDRYIPSRYIRTAALQNAGDVIRTALQTNAKSSHLRPDQVENILRRASSETLRCWAVFIKAAKPALMHEVIKEAWRTEIERAAYAETSLQKNVLGRGSGDLVSSLWVKLQATQFVPIGFFSKKCVRKFLVKHYDEWSEWLDANSPDKNAFHAIFRRGKSSRIKLEAKKHREIAIAKTSYTDVGLSILTRLGFPFISLPGIFQLQPYMQLSVQYDVAQVIWVLKARIRGSTADASSMTSYLKRKEACEQCVAFGQAFCDRQEAADAMLQGGHVVEMDACEPRTTINKARCKDFFWKTPDSGSLFVQAVCPCYKAVSGNQIYPRWITSSASCADISWPDSEVEVALTEPAKMMHLTCIRCRGFLNMGTEMDVIIITLFIIIIIIFIIIIIISSSSSIFNMIIIGVIVIVNTFIMHISITTTITVVATAIIIIIIIISSSIIIILLVVVIVINTLVTVTIVIVISITLWMLQMAADCFGGYRCCGWKPGGEKLKEGEKWTKVRCVHSKSLYLKSSWIHPVSDWWIFSKWLRESGGHVPTWDGAARGWRRYTREVAWFVQATPIHKRRYCASRRMSRLTGPARLLAMSWSRAPFDAEDGTRRFLQQLASSPLVRRTLPNAAAICQQYFSFKRSPGETMGNFLVRETLVQEEFTEALIRLHEEKLGVSQADRDFGLPPVETWGDDEWQDGSWWWYGEDEDGEEQRDETAGEADQPQGEREGQDEVPVFFQDDSRLPVRGATGSSPSHREGQAGDDRAEVGSRGPTQSTGPHPPRPIDELSVADSFIMSVLRGWRLLQAAGLSAEEVRDILSSTRNSLDYETVSQALQGLWDEQLLGHRQRHHHPFQAMVAATEDHDVFYQEPASGDWWETDTDWWDEQAYYADWDDYGNWHGWDESEAQQAEQVAEQLAVEAKRSWSEAQKATQALRRDRGFGAHASLSPGTRCFICNGPHMARDCPDRGSSSWKGRPKGFGKKGYYQHLEDYYIGKGKQKGSSTGKGKKGYWMESHAMGKKGKGKGKSKEPSSRSVNAYSSELFLGGLEVSEAMESTTAPTSSSVDPRKGMLDSGATASAAPEAVVKSLIETVLQCDRSARIELAQYARPFFRFGNGKWSKALGRTTLSSSVSGSLRSFSLYTLPNPSEYYSSHFDKSSLVPVLIGMDFLGPQGVGMIIDFGTGLAMNSKGCTNLEGQAHVIVHSNPQNNQSNMEHHSLELATAWFDMTATDHVTDDQLALSRARIWELHQRSLELQRASSSAASEAQICGTTFVPCSPTTSSSRSQLDGGDSDPSAVSDGWHGGTKAKGQTQGSTSGSGTKCTGGPTRSPIVQGSLAMPWKSSTRSTSIQCPRAMDALRRVRFATSIHPESGLPCPDHGDQEPRDGEVDAGGTPSLDARAEADGDYLSSHATEDRRRRGAPNSHHGAHCEQPGGDDGGNGNSDNSNDYAIANNTNGSSGICTDGEQSRDYIGNELDHDGQRSGQRPGGRVCSGVPGMNGTWRPCTTTVGHRVMAFATMMTAATSSMLLGLHLHDRDGLWEVSAAPHDWLSQAAKQHGLKSRSINLQNGYDLYKPATWDHLRALRQRHRPAKIWFSLPFSKWCSWKSIDHRSVTGHERLEADRRKERRMLWQVNSFIKDTINENPDVEIYYEWPHPSGGWRQHPMTDLNDYLDEKAIPWLTCRVD</sequence>
<comment type="caution">
    <text evidence="3">The sequence shown here is derived from an EMBL/GenBank/DDBJ whole genome shotgun (WGS) entry which is preliminary data.</text>
</comment>
<feature type="region of interest" description="Disordered" evidence="1">
    <location>
        <begin position="837"/>
        <end position="916"/>
    </location>
</feature>
<evidence type="ECO:0000313" key="3">
    <source>
        <dbReference type="EMBL" id="OLP86129.1"/>
    </source>
</evidence>
<reference evidence="3 4" key="1">
    <citation type="submission" date="2016-02" db="EMBL/GenBank/DDBJ databases">
        <title>Genome analysis of coral dinoflagellate symbionts highlights evolutionary adaptations to a symbiotic lifestyle.</title>
        <authorList>
            <person name="Aranda M."/>
            <person name="Li Y."/>
            <person name="Liew Y.J."/>
            <person name="Baumgarten S."/>
            <person name="Simakov O."/>
            <person name="Wilson M."/>
            <person name="Piel J."/>
            <person name="Ashoor H."/>
            <person name="Bougouffa S."/>
            <person name="Bajic V.B."/>
            <person name="Ryu T."/>
            <person name="Ravasi T."/>
            <person name="Bayer T."/>
            <person name="Micklem G."/>
            <person name="Kim H."/>
            <person name="Bhak J."/>
            <person name="Lajeunesse T.C."/>
            <person name="Voolstra C.R."/>
        </authorList>
    </citation>
    <scope>NUCLEOTIDE SEQUENCE [LARGE SCALE GENOMIC DNA]</scope>
    <source>
        <strain evidence="3 4">CCMP2467</strain>
    </source>
</reference>
<feature type="compositionally biased region" description="Polar residues" evidence="1">
    <location>
        <begin position="1407"/>
        <end position="1416"/>
    </location>
</feature>
<proteinExistence type="predicted"/>
<feature type="region of interest" description="Disordered" evidence="1">
    <location>
        <begin position="1126"/>
        <end position="1164"/>
    </location>
</feature>
<feature type="transmembrane region" description="Helical" evidence="2">
    <location>
        <begin position="565"/>
        <end position="588"/>
    </location>
</feature>